<dbReference type="GO" id="GO:0016787">
    <property type="term" value="F:hydrolase activity"/>
    <property type="evidence" value="ECO:0007669"/>
    <property type="project" value="UniProtKB-KW"/>
</dbReference>
<dbReference type="Pfam" id="PF03372">
    <property type="entry name" value="Exo_endo_phos"/>
    <property type="match status" value="1"/>
</dbReference>
<evidence type="ECO:0000256" key="1">
    <source>
        <dbReference type="ARBA" id="ARBA00001936"/>
    </source>
</evidence>
<comment type="cofactor">
    <cofactor evidence="1">
        <name>Mn(2+)</name>
        <dbReference type="ChEBI" id="CHEBI:29035"/>
    </cofactor>
</comment>
<sequence>MSFSLLTYNVLFNKAFIELEQILYQDKPEILCLQEVEASEKNLARLNKFGYRLADYSNSFIKFGKIFAVATYFNAEKLKLVKTDSFSLPKSIYEMFIAVLNIIKGKNTPRTILRTDFLLTKNKKRVAIYNIHLTVEGINRTRTNQLQTILNHTIKDTKLPIVLTGDFNYFPYRRKRLENLLLRYGFKEATNKISYTIRYPDRSFTRASFVQELVYKIVRKYFNGRLKVDYTFFKNIKLVGSKRVEKEFSDHYPIISTFKITK</sequence>
<reference evidence="10 11" key="1">
    <citation type="journal article" date="2016" name="Nat. Commun.">
        <title>Thousands of microbial genomes shed light on interconnected biogeochemical processes in an aquifer system.</title>
        <authorList>
            <person name="Anantharaman K."/>
            <person name="Brown C.T."/>
            <person name="Hug L.A."/>
            <person name="Sharon I."/>
            <person name="Castelle C.J."/>
            <person name="Probst A.J."/>
            <person name="Thomas B.C."/>
            <person name="Singh A."/>
            <person name="Wilkins M.J."/>
            <person name="Karaoz U."/>
            <person name="Brodie E.L."/>
            <person name="Williams K.H."/>
            <person name="Hubbard S.S."/>
            <person name="Banfield J.F."/>
        </authorList>
    </citation>
    <scope>NUCLEOTIDE SEQUENCE [LARGE SCALE GENOMIC DNA]</scope>
</reference>
<keyword evidence="4" id="KW-0479">Metal-binding</keyword>
<feature type="domain" description="Endonuclease/exonuclease/phosphatase" evidence="9">
    <location>
        <begin position="6"/>
        <end position="251"/>
    </location>
</feature>
<dbReference type="Proteomes" id="UP000178040">
    <property type="component" value="Unassembled WGS sequence"/>
</dbReference>
<evidence type="ECO:0000256" key="5">
    <source>
        <dbReference type="ARBA" id="ARBA00022763"/>
    </source>
</evidence>
<evidence type="ECO:0000256" key="7">
    <source>
        <dbReference type="ARBA" id="ARBA00022842"/>
    </source>
</evidence>
<evidence type="ECO:0000313" key="10">
    <source>
        <dbReference type="EMBL" id="OGK44825.1"/>
    </source>
</evidence>
<dbReference type="SUPFAM" id="SSF56219">
    <property type="entry name" value="DNase I-like"/>
    <property type="match status" value="1"/>
</dbReference>
<protein>
    <recommendedName>
        <fullName evidence="9">Endonuclease/exonuclease/phosphatase domain-containing protein</fullName>
    </recommendedName>
</protein>
<dbReference type="Gene3D" id="3.60.10.10">
    <property type="entry name" value="Endonuclease/exonuclease/phosphatase"/>
    <property type="match status" value="1"/>
</dbReference>
<evidence type="ECO:0000256" key="3">
    <source>
        <dbReference type="ARBA" id="ARBA00022722"/>
    </source>
</evidence>
<organism evidence="10 11">
    <name type="scientific">Candidatus Roizmanbacteria bacterium RIFCSPLOWO2_01_FULL_37_16</name>
    <dbReference type="NCBI Taxonomy" id="1802058"/>
    <lineage>
        <taxon>Bacteria</taxon>
        <taxon>Candidatus Roizmaniibacteriota</taxon>
    </lineage>
</organism>
<evidence type="ECO:0000256" key="2">
    <source>
        <dbReference type="ARBA" id="ARBA00001946"/>
    </source>
</evidence>
<evidence type="ECO:0000313" key="11">
    <source>
        <dbReference type="Proteomes" id="UP000178040"/>
    </source>
</evidence>
<evidence type="ECO:0000256" key="6">
    <source>
        <dbReference type="ARBA" id="ARBA00022801"/>
    </source>
</evidence>
<keyword evidence="5" id="KW-0227">DNA damage</keyword>
<evidence type="ECO:0000256" key="8">
    <source>
        <dbReference type="ARBA" id="ARBA00023204"/>
    </source>
</evidence>
<accession>A0A1F7IN78</accession>
<dbReference type="AlphaFoldDB" id="A0A1F7IN78"/>
<name>A0A1F7IN78_9BACT</name>
<dbReference type="InterPro" id="IPR051547">
    <property type="entry name" value="TDP2-like"/>
</dbReference>
<comment type="caution">
    <text evidence="10">The sequence shown here is derived from an EMBL/GenBank/DDBJ whole genome shotgun (WGS) entry which is preliminary data.</text>
</comment>
<dbReference type="InterPro" id="IPR005135">
    <property type="entry name" value="Endo/exonuclease/phosphatase"/>
</dbReference>
<proteinExistence type="predicted"/>
<gene>
    <name evidence="10" type="ORF">A3B40_05260</name>
</gene>
<keyword evidence="7" id="KW-0460">Magnesium</keyword>
<dbReference type="GO" id="GO:0006281">
    <property type="term" value="P:DNA repair"/>
    <property type="evidence" value="ECO:0007669"/>
    <property type="project" value="UniProtKB-KW"/>
</dbReference>
<evidence type="ECO:0000259" key="9">
    <source>
        <dbReference type="Pfam" id="PF03372"/>
    </source>
</evidence>
<dbReference type="GO" id="GO:0046872">
    <property type="term" value="F:metal ion binding"/>
    <property type="evidence" value="ECO:0007669"/>
    <property type="project" value="UniProtKB-KW"/>
</dbReference>
<keyword evidence="3" id="KW-0540">Nuclease</keyword>
<dbReference type="PANTHER" id="PTHR15822">
    <property type="entry name" value="TRAF AND TNF RECEPTOR-ASSOCIATED PROTEIN"/>
    <property type="match status" value="1"/>
</dbReference>
<dbReference type="GO" id="GO:0004518">
    <property type="term" value="F:nuclease activity"/>
    <property type="evidence" value="ECO:0007669"/>
    <property type="project" value="UniProtKB-KW"/>
</dbReference>
<dbReference type="PANTHER" id="PTHR15822:SF4">
    <property type="entry name" value="TYROSYL-DNA PHOSPHODIESTERASE 2"/>
    <property type="match status" value="1"/>
</dbReference>
<keyword evidence="8" id="KW-0234">DNA repair</keyword>
<comment type="cofactor">
    <cofactor evidence="2">
        <name>Mg(2+)</name>
        <dbReference type="ChEBI" id="CHEBI:18420"/>
    </cofactor>
</comment>
<keyword evidence="6" id="KW-0378">Hydrolase</keyword>
<dbReference type="InterPro" id="IPR036691">
    <property type="entry name" value="Endo/exonu/phosph_ase_sf"/>
</dbReference>
<evidence type="ECO:0000256" key="4">
    <source>
        <dbReference type="ARBA" id="ARBA00022723"/>
    </source>
</evidence>
<dbReference type="EMBL" id="MGAI01000021">
    <property type="protein sequence ID" value="OGK44825.1"/>
    <property type="molecule type" value="Genomic_DNA"/>
</dbReference>